<dbReference type="Gene3D" id="3.90.1010.10">
    <property type="match status" value="1"/>
</dbReference>
<reference evidence="2 3" key="1">
    <citation type="submission" date="2017-07" db="EMBL/GenBank/DDBJ databases">
        <title>Elstera cyanobacteriorum sp. nov., a novel bacterium isolated from cyanobacterial aggregates in a eutrophic lake.</title>
        <authorList>
            <person name="Cai H."/>
        </authorList>
    </citation>
    <scope>NUCLEOTIDE SEQUENCE [LARGE SCALE GENOMIC DNA]</scope>
    <source>
        <strain evidence="2 3">TH019</strain>
    </source>
</reference>
<evidence type="ECO:0000313" key="2">
    <source>
        <dbReference type="EMBL" id="OYQ18694.1"/>
    </source>
</evidence>
<dbReference type="AlphaFoldDB" id="A0A255XQR3"/>
<evidence type="ECO:0000259" key="1">
    <source>
        <dbReference type="Pfam" id="PF01592"/>
    </source>
</evidence>
<protein>
    <recommendedName>
        <fullName evidence="1">NIF system FeS cluster assembly NifU N-terminal domain-containing protein</fullName>
    </recommendedName>
</protein>
<comment type="caution">
    <text evidence="2">The sequence shown here is derived from an EMBL/GenBank/DDBJ whole genome shotgun (WGS) entry which is preliminary data.</text>
</comment>
<dbReference type="RefSeq" id="WP_094408957.1">
    <property type="nucleotide sequence ID" value="NZ_BMJZ01000001.1"/>
</dbReference>
<dbReference type="EMBL" id="NOXS01000032">
    <property type="protein sequence ID" value="OYQ18694.1"/>
    <property type="molecule type" value="Genomic_DNA"/>
</dbReference>
<dbReference type="GO" id="GO:0016226">
    <property type="term" value="P:iron-sulfur cluster assembly"/>
    <property type="evidence" value="ECO:0007669"/>
    <property type="project" value="InterPro"/>
</dbReference>
<proteinExistence type="predicted"/>
<dbReference type="CDD" id="cd06664">
    <property type="entry name" value="IscU_like"/>
    <property type="match status" value="1"/>
</dbReference>
<dbReference type="Proteomes" id="UP000216361">
    <property type="component" value="Unassembled WGS sequence"/>
</dbReference>
<dbReference type="GO" id="GO:0051536">
    <property type="term" value="F:iron-sulfur cluster binding"/>
    <property type="evidence" value="ECO:0007669"/>
    <property type="project" value="InterPro"/>
</dbReference>
<dbReference type="InterPro" id="IPR002871">
    <property type="entry name" value="NIF_FeS_clus_asmbl_NifU_N"/>
</dbReference>
<dbReference type="GO" id="GO:0005506">
    <property type="term" value="F:iron ion binding"/>
    <property type="evidence" value="ECO:0007669"/>
    <property type="project" value="InterPro"/>
</dbReference>
<feature type="domain" description="NIF system FeS cluster assembly NifU N-terminal" evidence="1">
    <location>
        <begin position="4"/>
        <end position="78"/>
    </location>
</feature>
<accession>A0A255XQR3</accession>
<keyword evidence="3" id="KW-1185">Reference proteome</keyword>
<name>A0A255XQR3_9PROT</name>
<gene>
    <name evidence="2" type="ORF">CHR90_10570</name>
</gene>
<dbReference type="Pfam" id="PF01592">
    <property type="entry name" value="NifU_N"/>
    <property type="match status" value="1"/>
</dbReference>
<evidence type="ECO:0000313" key="3">
    <source>
        <dbReference type="Proteomes" id="UP000216361"/>
    </source>
</evidence>
<dbReference type="OrthoDB" id="9804157at2"/>
<organism evidence="2 3">
    <name type="scientific">Elstera cyanobacteriorum</name>
    <dbReference type="NCBI Taxonomy" id="2022747"/>
    <lineage>
        <taxon>Bacteria</taxon>
        <taxon>Pseudomonadati</taxon>
        <taxon>Pseudomonadota</taxon>
        <taxon>Alphaproteobacteria</taxon>
        <taxon>Rhodospirillales</taxon>
        <taxon>Rhodospirillaceae</taxon>
        <taxon>Elstera</taxon>
    </lineage>
</organism>
<sequence length="133" mass="14304">MLPYTAEIFQLSTEIPHLGHLPPPALTVTAVSPVCGSRITLSVRLAAGRVERFAWEVEACALGQASAALIGKRVVGWGATEINETAQVLETLLKSADPLPDAYDWLAPLIPARAVPQRHGSVLLPLRVFQKAF</sequence>
<dbReference type="SUPFAM" id="SSF82649">
    <property type="entry name" value="SufE/NifU"/>
    <property type="match status" value="1"/>
</dbReference>